<dbReference type="Proteomes" id="UP000193083">
    <property type="component" value="Unassembled WGS sequence"/>
</dbReference>
<evidence type="ECO:0000256" key="1">
    <source>
        <dbReference type="SAM" id="MobiDB-lite"/>
    </source>
</evidence>
<name>A0A1X7PYR5_9HYPH</name>
<dbReference type="AlphaFoldDB" id="A0A1X7PYR5"/>
<reference evidence="2 3" key="1">
    <citation type="submission" date="2017-04" db="EMBL/GenBank/DDBJ databases">
        <authorList>
            <person name="Afonso C.L."/>
            <person name="Miller P.J."/>
            <person name="Scott M.A."/>
            <person name="Spackman E."/>
            <person name="Goraichik I."/>
            <person name="Dimitrov K.M."/>
            <person name="Suarez D.L."/>
            <person name="Swayne D.E."/>
        </authorList>
    </citation>
    <scope>NUCLEOTIDE SEQUENCE [LARGE SCALE GENOMIC DNA]</scope>
    <source>
        <strain evidence="2 3">B5P</strain>
    </source>
</reference>
<dbReference type="EMBL" id="FXBL01000004">
    <property type="protein sequence ID" value="SMH56985.1"/>
    <property type="molecule type" value="Genomic_DNA"/>
</dbReference>
<sequence length="135" mass="13913">MKPQPHKARPAPTHLLSAVMLWLAAVLTLGAGIQQVAPPDAGQLRPASTGAARSGGLPLQRSTAPSAQMRMVLVTERALEAVPASSFDGPDPAIVPDIRLDLPALRAAHGGTSLSTFSLSARASGFRARAPPILT</sequence>
<gene>
    <name evidence="2" type="ORF">SAMN02982922_5641</name>
</gene>
<dbReference type="RefSeq" id="WP_085467204.1">
    <property type="nucleotide sequence ID" value="NZ_FXBL01000004.1"/>
</dbReference>
<evidence type="ECO:0000313" key="2">
    <source>
        <dbReference type="EMBL" id="SMH56985.1"/>
    </source>
</evidence>
<feature type="region of interest" description="Disordered" evidence="1">
    <location>
        <begin position="39"/>
        <end position="65"/>
    </location>
</feature>
<accession>A0A1X7PYR5</accession>
<proteinExistence type="predicted"/>
<keyword evidence="3" id="KW-1185">Reference proteome</keyword>
<evidence type="ECO:0000313" key="3">
    <source>
        <dbReference type="Proteomes" id="UP000193083"/>
    </source>
</evidence>
<organism evidence="2 3">
    <name type="scientific">Mesorhizobium australicum</name>
    <dbReference type="NCBI Taxonomy" id="536018"/>
    <lineage>
        <taxon>Bacteria</taxon>
        <taxon>Pseudomonadati</taxon>
        <taxon>Pseudomonadota</taxon>
        <taxon>Alphaproteobacteria</taxon>
        <taxon>Hyphomicrobiales</taxon>
        <taxon>Phyllobacteriaceae</taxon>
        <taxon>Mesorhizobium</taxon>
    </lineage>
</organism>
<protein>
    <submittedName>
        <fullName evidence="2">Uncharacterized protein</fullName>
    </submittedName>
</protein>